<accession>A0A8T2G396</accession>
<dbReference type="Proteomes" id="UP000694251">
    <property type="component" value="Chromosome 2"/>
</dbReference>
<proteinExistence type="predicted"/>
<evidence type="ECO:0000313" key="3">
    <source>
        <dbReference type="Proteomes" id="UP000694251"/>
    </source>
</evidence>
<dbReference type="AlphaFoldDB" id="A0A8T2G396"/>
<dbReference type="EMBL" id="JAEFBJ010000002">
    <property type="protein sequence ID" value="KAG7641270.1"/>
    <property type="molecule type" value="Genomic_DNA"/>
</dbReference>
<evidence type="ECO:0000313" key="2">
    <source>
        <dbReference type="EMBL" id="KAG7641270.1"/>
    </source>
</evidence>
<name>A0A8T2G396_ARASU</name>
<comment type="caution">
    <text evidence="2">The sequence shown here is derived from an EMBL/GenBank/DDBJ whole genome shotgun (WGS) entry which is preliminary data.</text>
</comment>
<evidence type="ECO:0000256" key="1">
    <source>
        <dbReference type="SAM" id="MobiDB-lite"/>
    </source>
</evidence>
<reference evidence="2 3" key="1">
    <citation type="submission" date="2020-12" db="EMBL/GenBank/DDBJ databases">
        <title>Concerted genomic and epigenomic changes stabilize Arabidopsis allopolyploids.</title>
        <authorList>
            <person name="Chen Z."/>
        </authorList>
    </citation>
    <scope>NUCLEOTIDE SEQUENCE [LARGE SCALE GENOMIC DNA]</scope>
    <source>
        <strain evidence="2">As9502</strain>
        <tissue evidence="2">Leaf</tissue>
    </source>
</reference>
<sequence length="75" mass="8360">MGEPPNKWNESNRWVDHSHVTEVVETLPEKTSKSADANLESLDENHKEANEEEGANETMGVNEQEGANETVSHSQ</sequence>
<protein>
    <submittedName>
        <fullName evidence="2">Uncharacterized protein</fullName>
    </submittedName>
</protein>
<feature type="compositionally biased region" description="Polar residues" evidence="1">
    <location>
        <begin position="59"/>
        <end position="75"/>
    </location>
</feature>
<gene>
    <name evidence="2" type="ORF">ISN44_As02g013050</name>
</gene>
<keyword evidence="3" id="KW-1185">Reference proteome</keyword>
<organism evidence="2 3">
    <name type="scientific">Arabidopsis suecica</name>
    <name type="common">Swedish thale-cress</name>
    <name type="synonym">Cardaminopsis suecica</name>
    <dbReference type="NCBI Taxonomy" id="45249"/>
    <lineage>
        <taxon>Eukaryota</taxon>
        <taxon>Viridiplantae</taxon>
        <taxon>Streptophyta</taxon>
        <taxon>Embryophyta</taxon>
        <taxon>Tracheophyta</taxon>
        <taxon>Spermatophyta</taxon>
        <taxon>Magnoliopsida</taxon>
        <taxon>eudicotyledons</taxon>
        <taxon>Gunneridae</taxon>
        <taxon>Pentapetalae</taxon>
        <taxon>rosids</taxon>
        <taxon>malvids</taxon>
        <taxon>Brassicales</taxon>
        <taxon>Brassicaceae</taxon>
        <taxon>Camelineae</taxon>
        <taxon>Arabidopsis</taxon>
    </lineage>
</organism>
<feature type="region of interest" description="Disordered" evidence="1">
    <location>
        <begin position="26"/>
        <end position="75"/>
    </location>
</feature>